<dbReference type="SUPFAM" id="SSF47729">
    <property type="entry name" value="IHF-like DNA-binding proteins"/>
    <property type="match status" value="2"/>
</dbReference>
<evidence type="ECO:0000256" key="5">
    <source>
        <dbReference type="RuleBase" id="RU003939"/>
    </source>
</evidence>
<dbReference type="PANTHER" id="PTHR33175">
    <property type="entry name" value="DNA-BINDING PROTEIN HU"/>
    <property type="match status" value="1"/>
</dbReference>
<dbReference type="EMBL" id="BBMR01000001">
    <property type="protein sequence ID" value="GAL16585.1"/>
    <property type="molecule type" value="Genomic_DNA"/>
</dbReference>
<dbReference type="Proteomes" id="UP000029228">
    <property type="component" value="Unassembled WGS sequence"/>
</dbReference>
<dbReference type="InterPro" id="IPR000119">
    <property type="entry name" value="Hist_DNA-bd"/>
</dbReference>
<proteinExistence type="inferred from homology"/>
<keyword evidence="4" id="KW-0238">DNA-binding</keyword>
<dbReference type="AlphaFoldDB" id="A0A090RME9"/>
<organism evidence="6 7">
    <name type="scientific">Vibrio maritimus</name>
    <dbReference type="NCBI Taxonomy" id="990268"/>
    <lineage>
        <taxon>Bacteria</taxon>
        <taxon>Pseudomonadati</taxon>
        <taxon>Pseudomonadota</taxon>
        <taxon>Gammaproteobacteria</taxon>
        <taxon>Vibrionales</taxon>
        <taxon>Vibrionaceae</taxon>
        <taxon>Vibrio</taxon>
    </lineage>
</organism>
<dbReference type="RefSeq" id="WP_052412601.1">
    <property type="nucleotide sequence ID" value="NZ_CP090439.1"/>
</dbReference>
<dbReference type="STRING" id="990268.JCM19235_5134"/>
<dbReference type="PANTHER" id="PTHR33175:SF3">
    <property type="entry name" value="DNA-BINDING PROTEIN HU-BETA"/>
    <property type="match status" value="1"/>
</dbReference>
<name>A0A090RME9_9VIBR</name>
<evidence type="ECO:0008006" key="8">
    <source>
        <dbReference type="Google" id="ProtNLM"/>
    </source>
</evidence>
<accession>A0A090RME9</accession>
<comment type="similarity">
    <text evidence="2 5">Belongs to the bacterial histone-like protein family.</text>
</comment>
<sequence length="205" mass="23302">MTTITKNMIIHRIHDSYNAISSLPYASYENCSSVFNEYMDFLIRSLCNWKAVQFKGYGKLVPRFKKGGRPVRNPKTGEALVMQDTYTVRLGSKANNSDGELERIVTSKQKSHVAFIVGVVRKADTINAEVMGDIVVNEFISALNESANTDHRIELRGFGVFSSKQVEQTFSRNPKTGEKVLTPARRQNHFKVSKTLRKRLKEARR</sequence>
<dbReference type="GO" id="GO:0030261">
    <property type="term" value="P:chromosome condensation"/>
    <property type="evidence" value="ECO:0007669"/>
    <property type="project" value="UniProtKB-KW"/>
</dbReference>
<dbReference type="GO" id="GO:0003677">
    <property type="term" value="F:DNA binding"/>
    <property type="evidence" value="ECO:0007669"/>
    <property type="project" value="UniProtKB-KW"/>
</dbReference>
<dbReference type="Pfam" id="PF00216">
    <property type="entry name" value="Bac_DNA_binding"/>
    <property type="match status" value="2"/>
</dbReference>
<protein>
    <recommendedName>
        <fullName evidence="8">Integration host factor beta subunit</fullName>
    </recommendedName>
</protein>
<comment type="function">
    <text evidence="1">Histone-like DNA-binding protein which is capable of wrapping DNA to stabilize it, and thus to prevent its denaturation under extreme environmental conditions.</text>
</comment>
<evidence type="ECO:0000256" key="2">
    <source>
        <dbReference type="ARBA" id="ARBA00010529"/>
    </source>
</evidence>
<dbReference type="PRINTS" id="PR01727">
    <property type="entry name" value="DNABINDINGHU"/>
</dbReference>
<dbReference type="GO" id="GO:0030527">
    <property type="term" value="F:structural constituent of chromatin"/>
    <property type="evidence" value="ECO:0007669"/>
    <property type="project" value="InterPro"/>
</dbReference>
<keyword evidence="3" id="KW-0226">DNA condensation</keyword>
<evidence type="ECO:0000256" key="4">
    <source>
        <dbReference type="ARBA" id="ARBA00023125"/>
    </source>
</evidence>
<dbReference type="InterPro" id="IPR010992">
    <property type="entry name" value="IHF-like_DNA-bd_dom_sf"/>
</dbReference>
<evidence type="ECO:0000313" key="6">
    <source>
        <dbReference type="EMBL" id="GAL16585.1"/>
    </source>
</evidence>
<gene>
    <name evidence="6" type="ORF">JCM19235_5134</name>
</gene>
<reference evidence="6 7" key="2">
    <citation type="submission" date="2014-09" db="EMBL/GenBank/DDBJ databases">
        <authorList>
            <consortium name="NBRP consortium"/>
            <person name="Sawabe T."/>
            <person name="Meirelles P."/>
            <person name="Nakanishi M."/>
            <person name="Sayaka M."/>
            <person name="Hattori M."/>
            <person name="Ohkuma M."/>
        </authorList>
    </citation>
    <scope>NUCLEOTIDE SEQUENCE [LARGE SCALE GENOMIC DNA]</scope>
    <source>
        <strain evidence="7">JCM19235</strain>
    </source>
</reference>
<reference evidence="6 7" key="1">
    <citation type="submission" date="2014-09" db="EMBL/GenBank/DDBJ databases">
        <title>Vibrio maritimus JCM 19235. (C45) whole genome shotgun sequence.</title>
        <authorList>
            <person name="Sawabe T."/>
            <person name="Meirelles P."/>
            <person name="Nakanishi M."/>
            <person name="Sayaka M."/>
            <person name="Hattori M."/>
            <person name="Ohkuma M."/>
        </authorList>
    </citation>
    <scope>NUCLEOTIDE SEQUENCE [LARGE SCALE GENOMIC DNA]</scope>
    <source>
        <strain evidence="7">JCM19235</strain>
    </source>
</reference>
<evidence type="ECO:0000313" key="7">
    <source>
        <dbReference type="Proteomes" id="UP000029228"/>
    </source>
</evidence>
<evidence type="ECO:0000256" key="1">
    <source>
        <dbReference type="ARBA" id="ARBA00003819"/>
    </source>
</evidence>
<dbReference type="Gene3D" id="4.10.520.10">
    <property type="entry name" value="IHF-like DNA-binding proteins"/>
    <property type="match status" value="2"/>
</dbReference>
<dbReference type="GO" id="GO:0005829">
    <property type="term" value="C:cytosol"/>
    <property type="evidence" value="ECO:0007669"/>
    <property type="project" value="TreeGrafter"/>
</dbReference>
<keyword evidence="7" id="KW-1185">Reference proteome</keyword>
<comment type="caution">
    <text evidence="6">The sequence shown here is derived from an EMBL/GenBank/DDBJ whole genome shotgun (WGS) entry which is preliminary data.</text>
</comment>
<dbReference type="SMART" id="SM00411">
    <property type="entry name" value="BHL"/>
    <property type="match status" value="1"/>
</dbReference>
<evidence type="ECO:0000256" key="3">
    <source>
        <dbReference type="ARBA" id="ARBA00023067"/>
    </source>
</evidence>